<comment type="subunit">
    <text evidence="4">Homotetramer.</text>
</comment>
<keyword evidence="8" id="KW-0170">Cobalt</keyword>
<dbReference type="GO" id="GO:0050897">
    <property type="term" value="F:cobalt ion binding"/>
    <property type="evidence" value="ECO:0007669"/>
    <property type="project" value="UniProtKB-ARBA"/>
</dbReference>
<dbReference type="Proteomes" id="UP000713880">
    <property type="component" value="Unassembled WGS sequence"/>
</dbReference>
<evidence type="ECO:0000313" key="14">
    <source>
        <dbReference type="EMBL" id="MBM6827554.1"/>
    </source>
</evidence>
<protein>
    <recommendedName>
        <fullName evidence="12">D-psicose 3-epimerase</fullName>
        <ecNumber evidence="11">5.1.3.30</ecNumber>
    </recommendedName>
</protein>
<comment type="function">
    <text evidence="10">Involved in the biosynthesis of D-psicose. Catalyzes the reversible epimerization of D-fructose at the C3 position to yield D-psicose. The enzyme is highly specific for D-psicose and shows very low activity with D-tagatose.</text>
</comment>
<dbReference type="PANTHER" id="PTHR12110">
    <property type="entry name" value="HYDROXYPYRUVATE ISOMERASE"/>
    <property type="match status" value="1"/>
</dbReference>
<evidence type="ECO:0000256" key="1">
    <source>
        <dbReference type="ARBA" id="ARBA00001936"/>
    </source>
</evidence>
<comment type="similarity">
    <text evidence="3">Belongs to the hyi family.</text>
</comment>
<dbReference type="AlphaFoldDB" id="A0A938X3L4"/>
<dbReference type="Gene3D" id="3.20.20.150">
    <property type="entry name" value="Divalent-metal-dependent TIM barrel enzymes"/>
    <property type="match status" value="1"/>
</dbReference>
<keyword evidence="5" id="KW-0479">Metal-binding</keyword>
<comment type="cofactor">
    <cofactor evidence="2">
        <name>Co(2+)</name>
        <dbReference type="ChEBI" id="CHEBI:48828"/>
    </cofactor>
</comment>
<proteinExistence type="inferred from homology"/>
<dbReference type="InterPro" id="IPR013022">
    <property type="entry name" value="Xyl_isomerase-like_TIM-brl"/>
</dbReference>
<evidence type="ECO:0000256" key="4">
    <source>
        <dbReference type="ARBA" id="ARBA00011881"/>
    </source>
</evidence>
<dbReference type="Pfam" id="PF01261">
    <property type="entry name" value="AP_endonuc_2"/>
    <property type="match status" value="1"/>
</dbReference>
<keyword evidence="6" id="KW-0464">Manganese</keyword>
<dbReference type="SMR" id="A0A938X3L4"/>
<dbReference type="SUPFAM" id="SSF51658">
    <property type="entry name" value="Xylose isomerase-like"/>
    <property type="match status" value="1"/>
</dbReference>
<keyword evidence="7 14" id="KW-0413">Isomerase</keyword>
<gene>
    <name evidence="14" type="ORF">H6A13_10700</name>
</gene>
<evidence type="ECO:0000313" key="15">
    <source>
        <dbReference type="Proteomes" id="UP000713880"/>
    </source>
</evidence>
<dbReference type="EMBL" id="JACJLV010000042">
    <property type="protein sequence ID" value="MBM6827554.1"/>
    <property type="molecule type" value="Genomic_DNA"/>
</dbReference>
<comment type="cofactor">
    <cofactor evidence="1">
        <name>Mn(2+)</name>
        <dbReference type="ChEBI" id="CHEBI:29035"/>
    </cofactor>
</comment>
<evidence type="ECO:0000256" key="3">
    <source>
        <dbReference type="ARBA" id="ARBA00005962"/>
    </source>
</evidence>
<comment type="caution">
    <text evidence="14">The sequence shown here is derived from an EMBL/GenBank/DDBJ whole genome shotgun (WGS) entry which is preliminary data.</text>
</comment>
<evidence type="ECO:0000256" key="2">
    <source>
        <dbReference type="ARBA" id="ARBA00001941"/>
    </source>
</evidence>
<sequence length="290" mass="32711">MKHGIYYAYWEKEWAADYTYYVDKVARLGFDILEVGAAPLPDYTPEQIRALRDCVKANGIELTAGYGPTYDHNLGSSDPAIRKNAKEWFTRLFDVMAQLDIHLIGGALYSYWPLDFSKGVDKEGDWKRSVEAMQDIAPVAAQYGINMGMEVLNRFENHILNTAEEGVAFVKEVGMDNIKVMLDTFHMNIEESSIGDAIRTAGSLLGHFHTGECNRMVPGKGRTPWREIGNALRDIGYDGTVVMEPFVTMGGQVGQDIHVWRDISRGASEEQLDKDAHDAVVFQKYMLDWK</sequence>
<evidence type="ECO:0000256" key="12">
    <source>
        <dbReference type="ARBA" id="ARBA00074544"/>
    </source>
</evidence>
<evidence type="ECO:0000256" key="6">
    <source>
        <dbReference type="ARBA" id="ARBA00023211"/>
    </source>
</evidence>
<reference evidence="14" key="2">
    <citation type="journal article" date="2021" name="Sci. Rep.">
        <title>The distribution of antibiotic resistance genes in chicken gut microbiota commensals.</title>
        <authorList>
            <person name="Juricova H."/>
            <person name="Matiasovicova J."/>
            <person name="Kubasova T."/>
            <person name="Cejkova D."/>
            <person name="Rychlik I."/>
        </authorList>
    </citation>
    <scope>NUCLEOTIDE SEQUENCE</scope>
    <source>
        <strain evidence="14">An420c</strain>
    </source>
</reference>
<dbReference type="InterPro" id="IPR036237">
    <property type="entry name" value="Xyl_isomerase-like_sf"/>
</dbReference>
<evidence type="ECO:0000259" key="13">
    <source>
        <dbReference type="Pfam" id="PF01261"/>
    </source>
</evidence>
<comment type="catalytic activity">
    <reaction evidence="9">
        <text>D-allulose = keto-D-fructose</text>
        <dbReference type="Rhea" id="RHEA:42360"/>
        <dbReference type="ChEBI" id="CHEBI:27605"/>
        <dbReference type="ChEBI" id="CHEBI:48095"/>
        <dbReference type="EC" id="5.1.3.30"/>
    </reaction>
</comment>
<feature type="domain" description="Xylose isomerase-like TIM barrel" evidence="13">
    <location>
        <begin position="22"/>
        <end position="257"/>
    </location>
</feature>
<evidence type="ECO:0000256" key="7">
    <source>
        <dbReference type="ARBA" id="ARBA00023235"/>
    </source>
</evidence>
<dbReference type="InterPro" id="IPR050312">
    <property type="entry name" value="IolE/XylAMocC-like"/>
</dbReference>
<dbReference type="EC" id="5.1.3.30" evidence="11"/>
<organism evidence="14 15">
    <name type="scientific">Mordavella massiliensis</name>
    <dbReference type="NCBI Taxonomy" id="1871024"/>
    <lineage>
        <taxon>Bacteria</taxon>
        <taxon>Bacillati</taxon>
        <taxon>Bacillota</taxon>
        <taxon>Clostridia</taxon>
        <taxon>Eubacteriales</taxon>
        <taxon>Clostridiaceae</taxon>
        <taxon>Mordavella</taxon>
    </lineage>
</organism>
<evidence type="ECO:0000256" key="8">
    <source>
        <dbReference type="ARBA" id="ARBA00023285"/>
    </source>
</evidence>
<evidence type="ECO:0000256" key="10">
    <source>
        <dbReference type="ARBA" id="ARBA00059907"/>
    </source>
</evidence>
<evidence type="ECO:0000256" key="9">
    <source>
        <dbReference type="ARBA" id="ARBA00052403"/>
    </source>
</evidence>
<evidence type="ECO:0000256" key="11">
    <source>
        <dbReference type="ARBA" id="ARBA00066360"/>
    </source>
</evidence>
<dbReference type="GO" id="GO:0030145">
    <property type="term" value="F:manganese ion binding"/>
    <property type="evidence" value="ECO:0007669"/>
    <property type="project" value="UniProtKB-ARBA"/>
</dbReference>
<dbReference type="FunFam" id="3.20.20.150:FF:000022">
    <property type="entry name" value="D-psicose 3-epimerase"/>
    <property type="match status" value="1"/>
</dbReference>
<keyword evidence="15" id="KW-1185">Reference proteome</keyword>
<dbReference type="RefSeq" id="WP_204909551.1">
    <property type="nucleotide sequence ID" value="NZ_JACJLV010000042.1"/>
</dbReference>
<reference evidence="14" key="1">
    <citation type="submission" date="2020-08" db="EMBL/GenBank/DDBJ databases">
        <authorList>
            <person name="Cejkova D."/>
            <person name="Kubasova T."/>
            <person name="Jahodarova E."/>
            <person name="Rychlik I."/>
        </authorList>
    </citation>
    <scope>NUCLEOTIDE SEQUENCE</scope>
    <source>
        <strain evidence="14">An420c</strain>
    </source>
</reference>
<name>A0A938X3L4_9CLOT</name>
<dbReference type="PANTHER" id="PTHR12110:SF41">
    <property type="entry name" value="INOSOSE DEHYDRATASE"/>
    <property type="match status" value="1"/>
</dbReference>
<evidence type="ECO:0000256" key="5">
    <source>
        <dbReference type="ARBA" id="ARBA00022723"/>
    </source>
</evidence>
<accession>A0A938X3L4</accession>
<dbReference type="GO" id="GO:0016857">
    <property type="term" value="F:racemase and epimerase activity, acting on carbohydrates and derivatives"/>
    <property type="evidence" value="ECO:0007669"/>
    <property type="project" value="UniProtKB-ARBA"/>
</dbReference>